<feature type="region of interest" description="Disordered" evidence="6">
    <location>
        <begin position="923"/>
        <end position="952"/>
    </location>
</feature>
<feature type="transmembrane region" description="Helical" evidence="7">
    <location>
        <begin position="545"/>
        <end position="565"/>
    </location>
</feature>
<organism evidence="10 11">
    <name type="scientific">Fusarium heterosporum</name>
    <dbReference type="NCBI Taxonomy" id="42747"/>
    <lineage>
        <taxon>Eukaryota</taxon>
        <taxon>Fungi</taxon>
        <taxon>Dikarya</taxon>
        <taxon>Ascomycota</taxon>
        <taxon>Pezizomycotina</taxon>
        <taxon>Sordariomycetes</taxon>
        <taxon>Hypocreomycetidae</taxon>
        <taxon>Hypocreales</taxon>
        <taxon>Nectriaceae</taxon>
        <taxon>Fusarium</taxon>
        <taxon>Fusarium heterosporum species complex</taxon>
    </lineage>
</organism>
<feature type="region of interest" description="Disordered" evidence="6">
    <location>
        <begin position="869"/>
        <end position="911"/>
    </location>
</feature>
<feature type="compositionally biased region" description="Polar residues" evidence="6">
    <location>
        <begin position="877"/>
        <end position="887"/>
    </location>
</feature>
<accession>A0A8H5T097</accession>
<feature type="compositionally biased region" description="Polar residues" evidence="6">
    <location>
        <begin position="54"/>
        <end position="63"/>
    </location>
</feature>
<feature type="transmembrane region" description="Helical" evidence="7">
    <location>
        <begin position="466"/>
        <end position="487"/>
    </location>
</feature>
<evidence type="ECO:0000256" key="7">
    <source>
        <dbReference type="SAM" id="Phobius"/>
    </source>
</evidence>
<dbReference type="GO" id="GO:0016036">
    <property type="term" value="P:cellular response to phosphate starvation"/>
    <property type="evidence" value="ECO:0007669"/>
    <property type="project" value="TreeGrafter"/>
</dbReference>
<feature type="transmembrane region" description="Helical" evidence="7">
    <location>
        <begin position="499"/>
        <end position="524"/>
    </location>
</feature>
<dbReference type="InterPro" id="IPR004331">
    <property type="entry name" value="SPX_dom"/>
</dbReference>
<feature type="compositionally biased region" description="Polar residues" evidence="6">
    <location>
        <begin position="1091"/>
        <end position="1117"/>
    </location>
</feature>
<feature type="compositionally biased region" description="Low complexity" evidence="6">
    <location>
        <begin position="1033"/>
        <end position="1047"/>
    </location>
</feature>
<feature type="compositionally biased region" description="Basic and acidic residues" evidence="6">
    <location>
        <begin position="89"/>
        <end position="104"/>
    </location>
</feature>
<sequence>MKFAKELERDAVPEWRIKYLNYKSGKKHIKAIGKALARVNGTPRGLGQPRMPQTPRQPFTRGNTAEGIANITSVPAATPPKSIHTPRTGVREEQSLTDSGDNRHYGSFVETPPEPSPLAGEVKHRDFQLPAPALKVDDHQHDLPGSPATVGPSDLMRRSLQRIDPRRTSSASVVPTTGSPQTKSSRTPTEPSAQDSPSHLRRLFTHQSTARSDRRVDIDMQNFDLVREREREFFDFLDSELEKVEGFYKMKEEQAGQRLDLMRIQLHEMRNRRIQEMADEQIREDLPVKKGIHENANGKLNGLMDPIKAKIFPVGPNTKALQKMNVTPNPNSAMQGDAERDYIRRPTQHEVSYRTAKRKLKLALQEFYRGLELLKSYALLNRTAFRKLNKKYDKAVNARPPYRYLNEKVNQSWFVNSDVLEGHIRTVEDLYARYFERGNHKLAAGKLRSLNKKPEDQSIGMFQNGLLIGTGAVFAIQGLIYGAQLLYHEDDQVRIRTSYLMQIYGGYFLMLYLFGLFCIDCMIWNQNKVNYPFIFEFDQRHHLDWRELAQFPSFFFLVLGLFMWVNFSRYGDPDMYIYYPVILIFFTVLVIFFPAPTLLHRSRRWFAYSHWRLLLAGLYPVEFRDFFLGDIYCSLTYATANIELFFCLYANYWQNPVQCNSSHSRVLGFFTALPPIWRFLQCLRRYKDTRNVFPHLVNGGKYSVSILAAVMLSLYRLHNSNTHLALFITFSTINSVYCSFWDLFMDFSLLQSGSRHWCLRDILALKNRWLYYFIMVADPILRFAWIFYAIFTHNTQHSTIVSFMVAFMEVTRRGIWTLFRVENEHCGNVSQYKASRDVPLPYRIEPLMARPSTDGSSVATQQPEATLGIGSFEEPSRQGTAESTGVSLGQEEEGVSRRKTGTGPSVPPLKRTLTRLLAEAHKQDFEKKRRPLEHTPEDPSAELGQSDDEDDADEAVSLLEMSEAEDLALITMDQSSIPTPSPNKSNAAKQNAEHPNDPPAFHSQFELVDIQAAILAEFSAQDPSSTPWHVRYQSDTQQQSGSTSQISRAQKELQGSNQPQALGQYQASGQLLIPNQNQSSSGYQIPGQYQDPGQPQMPGQSQFSSQHQTPNQLQVPGQFQGKGQWPAPVPERTIRGVDDLTVRERKALNDLLEQFKEVQKRYNLLSIPQIDVDLQFYNRIFENKLDTARPNLPPKEVGNQAFSLHVGSVARRWDHHDPNDEKDWAYLHYNMKRDYRHAWYIRQKADYGGRDISQRCAKLPYLEYNLEQIIRAARRRILRWEEANPGQAKIHIQDRVVVPPLKLASEHFMAHQHVFDEEDWAVFNLLTQ</sequence>
<evidence type="ECO:0000256" key="3">
    <source>
        <dbReference type="ARBA" id="ARBA00022692"/>
    </source>
</evidence>
<comment type="subcellular location">
    <subcellularLocation>
        <location evidence="1">Membrane</location>
        <topology evidence="1">Multi-pass membrane protein</topology>
    </subcellularLocation>
</comment>
<dbReference type="PROSITE" id="PS51380">
    <property type="entry name" value="EXS"/>
    <property type="match status" value="1"/>
</dbReference>
<feature type="region of interest" description="Disordered" evidence="6">
    <location>
        <begin position="136"/>
        <end position="200"/>
    </location>
</feature>
<keyword evidence="11" id="KW-1185">Reference proteome</keyword>
<feature type="transmembrane region" description="Helical" evidence="7">
    <location>
        <begin position="577"/>
        <end position="599"/>
    </location>
</feature>
<dbReference type="PANTHER" id="PTHR10783">
    <property type="entry name" value="XENOTROPIC AND POLYTROPIC RETROVIRUS RECEPTOR 1-RELATED"/>
    <property type="match status" value="1"/>
</dbReference>
<evidence type="ECO:0000256" key="5">
    <source>
        <dbReference type="ARBA" id="ARBA00023136"/>
    </source>
</evidence>
<evidence type="ECO:0000256" key="4">
    <source>
        <dbReference type="ARBA" id="ARBA00022989"/>
    </source>
</evidence>
<evidence type="ECO:0000313" key="11">
    <source>
        <dbReference type="Proteomes" id="UP000567885"/>
    </source>
</evidence>
<protein>
    <submittedName>
        <fullName evidence="10">SYG1-like protein</fullName>
    </submittedName>
</protein>
<dbReference type="GO" id="GO:0006817">
    <property type="term" value="P:phosphate ion transport"/>
    <property type="evidence" value="ECO:0007669"/>
    <property type="project" value="TreeGrafter"/>
</dbReference>
<evidence type="ECO:0000313" key="10">
    <source>
        <dbReference type="EMBL" id="KAF5660411.1"/>
    </source>
</evidence>
<dbReference type="CDD" id="cd14475">
    <property type="entry name" value="SPX_SYG1_like"/>
    <property type="match status" value="1"/>
</dbReference>
<feature type="compositionally biased region" description="Polar residues" evidence="6">
    <location>
        <begin position="974"/>
        <end position="989"/>
    </location>
</feature>
<dbReference type="Pfam" id="PF03124">
    <property type="entry name" value="EXS"/>
    <property type="match status" value="1"/>
</dbReference>
<dbReference type="GO" id="GO:0005886">
    <property type="term" value="C:plasma membrane"/>
    <property type="evidence" value="ECO:0007669"/>
    <property type="project" value="TreeGrafter"/>
</dbReference>
<feature type="compositionally biased region" description="Polar residues" evidence="6">
    <location>
        <begin position="168"/>
        <end position="197"/>
    </location>
</feature>
<dbReference type="Pfam" id="PF03105">
    <property type="entry name" value="SPX"/>
    <property type="match status" value="1"/>
</dbReference>
<proteinExistence type="inferred from homology"/>
<evidence type="ECO:0000256" key="2">
    <source>
        <dbReference type="ARBA" id="ARBA00009665"/>
    </source>
</evidence>
<evidence type="ECO:0000256" key="1">
    <source>
        <dbReference type="ARBA" id="ARBA00004141"/>
    </source>
</evidence>
<feature type="transmembrane region" description="Helical" evidence="7">
    <location>
        <begin position="700"/>
        <end position="718"/>
    </location>
</feature>
<dbReference type="GO" id="GO:0005794">
    <property type="term" value="C:Golgi apparatus"/>
    <property type="evidence" value="ECO:0007669"/>
    <property type="project" value="TreeGrafter"/>
</dbReference>
<keyword evidence="4 7" id="KW-1133">Transmembrane helix</keyword>
<evidence type="ECO:0000259" key="8">
    <source>
        <dbReference type="PROSITE" id="PS51380"/>
    </source>
</evidence>
<comment type="similarity">
    <text evidence="2">Belongs to the SYG1 (TC 2.A.94) family.</text>
</comment>
<gene>
    <name evidence="10" type="ORF">FHETE_8953</name>
</gene>
<evidence type="ECO:0000259" key="9">
    <source>
        <dbReference type="PROSITE" id="PS51382"/>
    </source>
</evidence>
<feature type="transmembrane region" description="Helical" evidence="7">
    <location>
        <begin position="724"/>
        <end position="749"/>
    </location>
</feature>
<feature type="domain" description="EXS" evidence="8">
    <location>
        <begin position="658"/>
        <end position="852"/>
    </location>
</feature>
<feature type="compositionally biased region" description="Basic and acidic residues" evidence="6">
    <location>
        <begin position="923"/>
        <end position="937"/>
    </location>
</feature>
<feature type="transmembrane region" description="Helical" evidence="7">
    <location>
        <begin position="769"/>
        <end position="791"/>
    </location>
</feature>
<feature type="region of interest" description="Disordered" evidence="6">
    <location>
        <begin position="1074"/>
        <end position="1131"/>
    </location>
</feature>
<name>A0A8H5T097_FUSHE</name>
<feature type="compositionally biased region" description="Polar residues" evidence="6">
    <location>
        <begin position="1074"/>
        <end position="1083"/>
    </location>
</feature>
<dbReference type="InterPro" id="IPR004342">
    <property type="entry name" value="EXS_C"/>
</dbReference>
<feature type="region of interest" description="Disordered" evidence="6">
    <location>
        <begin position="1023"/>
        <end position="1058"/>
    </location>
</feature>
<dbReference type="PANTHER" id="PTHR10783:SF103">
    <property type="entry name" value="SOLUTE CARRIER FAMILY 53 MEMBER 1"/>
    <property type="match status" value="1"/>
</dbReference>
<feature type="region of interest" description="Disordered" evidence="6">
    <location>
        <begin position="40"/>
        <end position="121"/>
    </location>
</feature>
<dbReference type="Proteomes" id="UP000567885">
    <property type="component" value="Unassembled WGS sequence"/>
</dbReference>
<dbReference type="EMBL" id="JAAGWQ010000197">
    <property type="protein sequence ID" value="KAF5660411.1"/>
    <property type="molecule type" value="Genomic_DNA"/>
</dbReference>
<feature type="compositionally biased region" description="Basic and acidic residues" evidence="6">
    <location>
        <begin position="155"/>
        <end position="167"/>
    </location>
</feature>
<reference evidence="10 11" key="1">
    <citation type="submission" date="2020-05" db="EMBL/GenBank/DDBJ databases">
        <title>Identification and distribution of gene clusters putatively required for synthesis of sphingolipid metabolism inhibitors in phylogenetically diverse species of the filamentous fungus Fusarium.</title>
        <authorList>
            <person name="Kim H.-S."/>
            <person name="Busman M."/>
            <person name="Brown D.W."/>
            <person name="Divon H."/>
            <person name="Uhlig S."/>
            <person name="Proctor R.H."/>
        </authorList>
    </citation>
    <scope>NUCLEOTIDE SEQUENCE [LARGE SCALE GENOMIC DNA]</scope>
    <source>
        <strain evidence="10 11">NRRL 20693</strain>
    </source>
</reference>
<feature type="region of interest" description="Disordered" evidence="6">
    <location>
        <begin position="974"/>
        <end position="1001"/>
    </location>
</feature>
<dbReference type="GO" id="GO:0000822">
    <property type="term" value="F:inositol hexakisphosphate binding"/>
    <property type="evidence" value="ECO:0007669"/>
    <property type="project" value="TreeGrafter"/>
</dbReference>
<comment type="caution">
    <text evidence="10">The sequence shown here is derived from an EMBL/GenBank/DDBJ whole genome shotgun (WGS) entry which is preliminary data.</text>
</comment>
<dbReference type="PROSITE" id="PS51382">
    <property type="entry name" value="SPX"/>
    <property type="match status" value="1"/>
</dbReference>
<keyword evidence="3 7" id="KW-0812">Transmembrane</keyword>
<keyword evidence="5 7" id="KW-0472">Membrane</keyword>
<feature type="domain" description="SPX" evidence="9">
    <location>
        <begin position="1"/>
        <end position="406"/>
    </location>
</feature>
<dbReference type="OrthoDB" id="9970435at2759"/>
<evidence type="ECO:0000256" key="6">
    <source>
        <dbReference type="SAM" id="MobiDB-lite"/>
    </source>
</evidence>